<gene>
    <name evidence="2" type="ORF">ACFOKJ_09140</name>
</gene>
<dbReference type="Gene3D" id="3.40.50.720">
    <property type="entry name" value="NAD(P)-binding Rossmann-like Domain"/>
    <property type="match status" value="1"/>
</dbReference>
<dbReference type="Proteomes" id="UP001595636">
    <property type="component" value="Unassembled WGS sequence"/>
</dbReference>
<dbReference type="PANTHER" id="PTHR43377">
    <property type="entry name" value="BILIVERDIN REDUCTASE A"/>
    <property type="match status" value="1"/>
</dbReference>
<dbReference type="SUPFAM" id="SSF55347">
    <property type="entry name" value="Glyceraldehyde-3-phosphate dehydrogenase-like, C-terminal domain"/>
    <property type="match status" value="1"/>
</dbReference>
<dbReference type="SUPFAM" id="SSF51735">
    <property type="entry name" value="NAD(P)-binding Rossmann-fold domains"/>
    <property type="match status" value="1"/>
</dbReference>
<comment type="caution">
    <text evidence="2">The sequence shown here is derived from an EMBL/GenBank/DDBJ whole genome shotgun (WGS) entry which is preliminary data.</text>
</comment>
<dbReference type="InterPro" id="IPR051450">
    <property type="entry name" value="Gfo/Idh/MocA_Oxidoreductases"/>
</dbReference>
<proteinExistence type="predicted"/>
<keyword evidence="3" id="KW-1185">Reference proteome</keyword>
<protein>
    <submittedName>
        <fullName evidence="2">Gfo/Idh/MocA family oxidoreductase</fullName>
    </submittedName>
</protein>
<name>A0ABV7TUC5_9NEIS</name>
<evidence type="ECO:0000313" key="3">
    <source>
        <dbReference type="Proteomes" id="UP001595636"/>
    </source>
</evidence>
<accession>A0ABV7TUC5</accession>
<sequence>MEKSKIVWLVGAGEMASDYFRVLKSFDVKIIIIGRGDLSASRFFETHGIKPNVGGIDTFLATRPAFPDAVIVAVGVEALAKTTKSIIQYGVRRILLEKPGALYYQDICELSVLAKKASADVFIAYNRRMYASTLHAQRLIAEDGGVISINFEFTEWSHVISPLHKAPGVKESWLLGNSTHVIDLAFYLGGKPVEMHSLISGSLDWHPTSAVFAGAGRTDSGVLFSYNANWMSPGRWGVEILTANYRLILRPLEQLQIVRKGSVVVESVEIDDHLDKVFKPGLYEQTFRFLSEAVDGLCTLDSHMEHWSYYARIANYEI</sequence>
<organism evidence="2 3">
    <name type="scientific">Vogesella amnigena</name>
    <dbReference type="NCBI Taxonomy" id="1507449"/>
    <lineage>
        <taxon>Bacteria</taxon>
        <taxon>Pseudomonadati</taxon>
        <taxon>Pseudomonadota</taxon>
        <taxon>Betaproteobacteria</taxon>
        <taxon>Neisseriales</taxon>
        <taxon>Chromobacteriaceae</taxon>
        <taxon>Vogesella</taxon>
    </lineage>
</organism>
<dbReference type="InterPro" id="IPR000683">
    <property type="entry name" value="Gfo/Idh/MocA-like_OxRdtase_N"/>
</dbReference>
<dbReference type="Pfam" id="PF01408">
    <property type="entry name" value="GFO_IDH_MocA"/>
    <property type="match status" value="1"/>
</dbReference>
<evidence type="ECO:0000313" key="2">
    <source>
        <dbReference type="EMBL" id="MFC3626294.1"/>
    </source>
</evidence>
<dbReference type="PANTHER" id="PTHR43377:SF1">
    <property type="entry name" value="BILIVERDIN REDUCTASE A"/>
    <property type="match status" value="1"/>
</dbReference>
<dbReference type="RefSeq" id="WP_390278854.1">
    <property type="nucleotide sequence ID" value="NZ_JBHRYH010000018.1"/>
</dbReference>
<dbReference type="Gene3D" id="3.30.360.10">
    <property type="entry name" value="Dihydrodipicolinate Reductase, domain 2"/>
    <property type="match status" value="1"/>
</dbReference>
<feature type="domain" description="Gfo/Idh/MocA-like oxidoreductase N-terminal" evidence="1">
    <location>
        <begin position="8"/>
        <end position="124"/>
    </location>
</feature>
<dbReference type="EMBL" id="JBHRYH010000018">
    <property type="protein sequence ID" value="MFC3626294.1"/>
    <property type="molecule type" value="Genomic_DNA"/>
</dbReference>
<reference evidence="3" key="1">
    <citation type="journal article" date="2019" name="Int. J. Syst. Evol. Microbiol.">
        <title>The Global Catalogue of Microorganisms (GCM) 10K type strain sequencing project: providing services to taxonomists for standard genome sequencing and annotation.</title>
        <authorList>
            <consortium name="The Broad Institute Genomics Platform"/>
            <consortium name="The Broad Institute Genome Sequencing Center for Infectious Disease"/>
            <person name="Wu L."/>
            <person name="Ma J."/>
        </authorList>
    </citation>
    <scope>NUCLEOTIDE SEQUENCE [LARGE SCALE GENOMIC DNA]</scope>
    <source>
        <strain evidence="3">KCTC 42195</strain>
    </source>
</reference>
<dbReference type="InterPro" id="IPR036291">
    <property type="entry name" value="NAD(P)-bd_dom_sf"/>
</dbReference>
<evidence type="ECO:0000259" key="1">
    <source>
        <dbReference type="Pfam" id="PF01408"/>
    </source>
</evidence>